<evidence type="ECO:0000313" key="1">
    <source>
        <dbReference type="EMBL" id="KAG1901860.1"/>
    </source>
</evidence>
<evidence type="ECO:0000313" key="2">
    <source>
        <dbReference type="Proteomes" id="UP001195769"/>
    </source>
</evidence>
<gene>
    <name evidence="1" type="ORF">F5891DRAFT_1218586</name>
</gene>
<keyword evidence="2" id="KW-1185">Reference proteome</keyword>
<organism evidence="1 2">
    <name type="scientific">Suillus fuscotomentosus</name>
    <dbReference type="NCBI Taxonomy" id="1912939"/>
    <lineage>
        <taxon>Eukaryota</taxon>
        <taxon>Fungi</taxon>
        <taxon>Dikarya</taxon>
        <taxon>Basidiomycota</taxon>
        <taxon>Agaricomycotina</taxon>
        <taxon>Agaricomycetes</taxon>
        <taxon>Agaricomycetidae</taxon>
        <taxon>Boletales</taxon>
        <taxon>Suillineae</taxon>
        <taxon>Suillaceae</taxon>
        <taxon>Suillus</taxon>
    </lineage>
</organism>
<dbReference type="RefSeq" id="XP_041227435.1">
    <property type="nucleotide sequence ID" value="XM_041369369.1"/>
</dbReference>
<dbReference type="GeneID" id="64663667"/>
<dbReference type="EMBL" id="JABBWK010000019">
    <property type="protein sequence ID" value="KAG1901860.1"/>
    <property type="molecule type" value="Genomic_DNA"/>
</dbReference>
<sequence length="152" mass="16832">MSHTPASTGQSRFRLLKRYLTSMRTLAMKLVLLFASHAKLIVCNPEQPASERPPIPVPITHPFAALNIGRAADYTPFLSPIIVRHYSNSTYAPETLGAKPKPAALKSLFFIQHFEPAQLRDFDSSGVVDVESKRVATKREEGHGVEAHQARS</sequence>
<proteinExistence type="predicted"/>
<reference evidence="1" key="1">
    <citation type="journal article" date="2020" name="New Phytol.">
        <title>Comparative genomics reveals dynamic genome evolution in host specialist ectomycorrhizal fungi.</title>
        <authorList>
            <person name="Lofgren L.A."/>
            <person name="Nguyen N.H."/>
            <person name="Vilgalys R."/>
            <person name="Ruytinx J."/>
            <person name="Liao H.L."/>
            <person name="Branco S."/>
            <person name="Kuo A."/>
            <person name="LaButti K."/>
            <person name="Lipzen A."/>
            <person name="Andreopoulos W."/>
            <person name="Pangilinan J."/>
            <person name="Riley R."/>
            <person name="Hundley H."/>
            <person name="Na H."/>
            <person name="Barry K."/>
            <person name="Grigoriev I.V."/>
            <person name="Stajich J.E."/>
            <person name="Kennedy P.G."/>
        </authorList>
    </citation>
    <scope>NUCLEOTIDE SEQUENCE</scope>
    <source>
        <strain evidence="1">FC203</strain>
    </source>
</reference>
<dbReference type="Proteomes" id="UP001195769">
    <property type="component" value="Unassembled WGS sequence"/>
</dbReference>
<name>A0AAD4HLA3_9AGAM</name>
<protein>
    <submittedName>
        <fullName evidence="1">Uncharacterized protein</fullName>
    </submittedName>
</protein>
<comment type="caution">
    <text evidence="1">The sequence shown here is derived from an EMBL/GenBank/DDBJ whole genome shotgun (WGS) entry which is preliminary data.</text>
</comment>
<dbReference type="AlphaFoldDB" id="A0AAD4HLA3"/>
<accession>A0AAD4HLA3</accession>